<protein>
    <submittedName>
        <fullName evidence="2">Uncharacterized protein</fullName>
    </submittedName>
</protein>
<proteinExistence type="predicted"/>
<evidence type="ECO:0000313" key="3">
    <source>
        <dbReference type="Proteomes" id="UP001597114"/>
    </source>
</evidence>
<name>A0ABW4F628_9PSEU</name>
<organism evidence="2 3">
    <name type="scientific">Pseudonocardia yunnanensis</name>
    <dbReference type="NCBI Taxonomy" id="58107"/>
    <lineage>
        <taxon>Bacteria</taxon>
        <taxon>Bacillati</taxon>
        <taxon>Actinomycetota</taxon>
        <taxon>Actinomycetes</taxon>
        <taxon>Pseudonocardiales</taxon>
        <taxon>Pseudonocardiaceae</taxon>
        <taxon>Pseudonocardia</taxon>
    </lineage>
</organism>
<sequence>MEGHRPRRPLQALEADPDNVEYVDDIAGTNEQVIAVLVEHAPELLARIERVKASTVSAAVVAAARGEGPLPGIERLKARGSLVVRPDRNTGQAVERLVQAGVITWHGHPRCSGHSADESELRGYKPPPTRTRHRSMTDYQPAQRVQVFDPQLQRYIEGGVLTATTSCVRVSLDDRMVPINVDPADHFRIQPLDVPPCTGCTSPLCPDCEPGTHGGRR</sequence>
<dbReference type="EMBL" id="JBHUCO010000054">
    <property type="protein sequence ID" value="MFD1523026.1"/>
    <property type="molecule type" value="Genomic_DNA"/>
</dbReference>
<gene>
    <name evidence="2" type="ORF">ACFSJD_36465</name>
</gene>
<reference evidence="3" key="1">
    <citation type="journal article" date="2019" name="Int. J. Syst. Evol. Microbiol.">
        <title>The Global Catalogue of Microorganisms (GCM) 10K type strain sequencing project: providing services to taxonomists for standard genome sequencing and annotation.</title>
        <authorList>
            <consortium name="The Broad Institute Genomics Platform"/>
            <consortium name="The Broad Institute Genome Sequencing Center for Infectious Disease"/>
            <person name="Wu L."/>
            <person name="Ma J."/>
        </authorList>
    </citation>
    <scope>NUCLEOTIDE SEQUENCE [LARGE SCALE GENOMIC DNA]</scope>
    <source>
        <strain evidence="3">CCM 7043</strain>
    </source>
</reference>
<evidence type="ECO:0000256" key="1">
    <source>
        <dbReference type="SAM" id="MobiDB-lite"/>
    </source>
</evidence>
<feature type="region of interest" description="Disordered" evidence="1">
    <location>
        <begin position="109"/>
        <end position="137"/>
    </location>
</feature>
<dbReference type="Proteomes" id="UP001597114">
    <property type="component" value="Unassembled WGS sequence"/>
</dbReference>
<dbReference type="RefSeq" id="WP_344728262.1">
    <property type="nucleotide sequence ID" value="NZ_BAAAUS010000050.1"/>
</dbReference>
<keyword evidence="3" id="KW-1185">Reference proteome</keyword>
<comment type="caution">
    <text evidence="2">The sequence shown here is derived from an EMBL/GenBank/DDBJ whole genome shotgun (WGS) entry which is preliminary data.</text>
</comment>
<accession>A0ABW4F628</accession>
<evidence type="ECO:0000313" key="2">
    <source>
        <dbReference type="EMBL" id="MFD1523026.1"/>
    </source>
</evidence>